<dbReference type="Pfam" id="PF01064">
    <property type="entry name" value="Activin_recp"/>
    <property type="match status" value="1"/>
</dbReference>
<keyword evidence="5 19" id="KW-0812">Transmembrane</keyword>
<comment type="catalytic activity">
    <reaction evidence="16">
        <text>L-seryl-[receptor-protein] + ATP = O-phospho-L-seryl-[receptor-protein] + ADP + H(+)</text>
        <dbReference type="Rhea" id="RHEA:18673"/>
        <dbReference type="Rhea" id="RHEA-COMP:11022"/>
        <dbReference type="Rhea" id="RHEA-COMP:11023"/>
        <dbReference type="ChEBI" id="CHEBI:15378"/>
        <dbReference type="ChEBI" id="CHEBI:29999"/>
        <dbReference type="ChEBI" id="CHEBI:30616"/>
        <dbReference type="ChEBI" id="CHEBI:83421"/>
        <dbReference type="ChEBI" id="CHEBI:456216"/>
        <dbReference type="EC" id="2.7.11.30"/>
    </reaction>
</comment>
<dbReference type="EMBL" id="QKKF02034243">
    <property type="protein sequence ID" value="RZF33327.1"/>
    <property type="molecule type" value="Genomic_DNA"/>
</dbReference>
<dbReference type="Gene3D" id="2.10.60.10">
    <property type="entry name" value="CD59"/>
    <property type="match status" value="1"/>
</dbReference>
<dbReference type="Pfam" id="PF08515">
    <property type="entry name" value="TGF_beta_GS"/>
    <property type="match status" value="1"/>
</dbReference>
<evidence type="ECO:0000256" key="4">
    <source>
        <dbReference type="ARBA" id="ARBA00022679"/>
    </source>
</evidence>
<evidence type="ECO:0000313" key="24">
    <source>
        <dbReference type="EMBL" id="RZF33327.1"/>
    </source>
</evidence>
<dbReference type="SMART" id="SM00467">
    <property type="entry name" value="GS"/>
    <property type="match status" value="1"/>
</dbReference>
<dbReference type="InterPro" id="IPR000472">
    <property type="entry name" value="Activin_recp"/>
</dbReference>
<keyword evidence="13 19" id="KW-0472">Membrane</keyword>
<dbReference type="InterPro" id="IPR017441">
    <property type="entry name" value="Protein_kinase_ATP_BS"/>
</dbReference>
<evidence type="ECO:0000256" key="3">
    <source>
        <dbReference type="ARBA" id="ARBA00022527"/>
    </source>
</evidence>
<evidence type="ECO:0000256" key="21">
    <source>
        <dbReference type="SAM" id="SignalP"/>
    </source>
</evidence>
<dbReference type="InterPro" id="IPR045860">
    <property type="entry name" value="Snake_toxin-like_sf"/>
</dbReference>
<keyword evidence="25" id="KW-1185">Reference proteome</keyword>
<dbReference type="SUPFAM" id="SSF57302">
    <property type="entry name" value="Snake toxin-like"/>
    <property type="match status" value="1"/>
</dbReference>
<feature type="domain" description="GS" evidence="23">
    <location>
        <begin position="257"/>
        <end position="301"/>
    </location>
</feature>
<dbReference type="PROSITE" id="PS00107">
    <property type="entry name" value="PROTEIN_KINASE_ATP"/>
    <property type="match status" value="1"/>
</dbReference>
<dbReference type="PROSITE" id="PS50011">
    <property type="entry name" value="PROTEIN_KINASE_DOM"/>
    <property type="match status" value="1"/>
</dbReference>
<evidence type="ECO:0000256" key="1">
    <source>
        <dbReference type="ARBA" id="ARBA00004479"/>
    </source>
</evidence>
<comment type="caution">
    <text evidence="24">The sequence shown here is derived from an EMBL/GenBank/DDBJ whole genome shotgun (WGS) entry which is preliminary data.</text>
</comment>
<gene>
    <name evidence="24" type="ORF">LSTR_LSTR007672</name>
</gene>
<dbReference type="Gene3D" id="1.10.510.10">
    <property type="entry name" value="Transferase(Phosphotransferase) domain 1"/>
    <property type="match status" value="1"/>
</dbReference>
<dbReference type="InterPro" id="IPR008271">
    <property type="entry name" value="Ser/Thr_kinase_AS"/>
</dbReference>
<keyword evidence="14 19" id="KW-0675">Receptor</keyword>
<evidence type="ECO:0000256" key="2">
    <source>
        <dbReference type="ARBA" id="ARBA00009605"/>
    </source>
</evidence>
<protein>
    <recommendedName>
        <fullName evidence="19">Serine/threonine-protein kinase receptor</fullName>
        <ecNumber evidence="19">2.7.11.30</ecNumber>
    </recommendedName>
</protein>
<evidence type="ECO:0000256" key="16">
    <source>
        <dbReference type="ARBA" id="ARBA00047681"/>
    </source>
</evidence>
<feature type="domain" description="Protein kinase" evidence="22">
    <location>
        <begin position="302"/>
        <end position="606"/>
    </location>
</feature>
<feature type="chain" id="PRO_5019861478" description="Serine/threonine-protein kinase receptor" evidence="21">
    <location>
        <begin position="25"/>
        <end position="612"/>
    </location>
</feature>
<evidence type="ECO:0000259" key="23">
    <source>
        <dbReference type="PROSITE" id="PS51256"/>
    </source>
</evidence>
<keyword evidence="19" id="KW-0464">Manganese</keyword>
<evidence type="ECO:0000256" key="11">
    <source>
        <dbReference type="ARBA" id="ARBA00022842"/>
    </source>
</evidence>
<dbReference type="GO" id="GO:0070724">
    <property type="term" value="C:BMP receptor complex"/>
    <property type="evidence" value="ECO:0007669"/>
    <property type="project" value="TreeGrafter"/>
</dbReference>
<comment type="catalytic activity">
    <reaction evidence="17 19">
        <text>L-threonyl-[receptor-protein] + ATP = O-phospho-L-threonyl-[receptor-protein] + ADP + H(+)</text>
        <dbReference type="Rhea" id="RHEA:44880"/>
        <dbReference type="Rhea" id="RHEA-COMP:11024"/>
        <dbReference type="Rhea" id="RHEA-COMP:11025"/>
        <dbReference type="ChEBI" id="CHEBI:15378"/>
        <dbReference type="ChEBI" id="CHEBI:30013"/>
        <dbReference type="ChEBI" id="CHEBI:30616"/>
        <dbReference type="ChEBI" id="CHEBI:61977"/>
        <dbReference type="ChEBI" id="CHEBI:456216"/>
        <dbReference type="EC" id="2.7.11.30"/>
    </reaction>
</comment>
<dbReference type="Proteomes" id="UP000291343">
    <property type="component" value="Unassembled WGS sequence"/>
</dbReference>
<dbReference type="Pfam" id="PF00069">
    <property type="entry name" value="Pkinase"/>
    <property type="match status" value="1"/>
</dbReference>
<dbReference type="InterPro" id="IPR000333">
    <property type="entry name" value="TGFB_receptor"/>
</dbReference>
<dbReference type="PANTHER" id="PTHR23255">
    <property type="entry name" value="TRANSFORMING GROWTH FACTOR-BETA RECEPTOR TYPE I AND II"/>
    <property type="match status" value="1"/>
</dbReference>
<dbReference type="CDD" id="cd23600">
    <property type="entry name" value="TFP_LU_ECD_Sax"/>
    <property type="match status" value="1"/>
</dbReference>
<comment type="cofactor">
    <cofactor evidence="19">
        <name>Mg(2+)</name>
        <dbReference type="ChEBI" id="CHEBI:18420"/>
    </cofactor>
    <cofactor evidence="19">
        <name>Mn(2+)</name>
        <dbReference type="ChEBI" id="CHEBI:29035"/>
    </cofactor>
</comment>
<evidence type="ECO:0000256" key="7">
    <source>
        <dbReference type="ARBA" id="ARBA00022729"/>
    </source>
</evidence>
<dbReference type="GO" id="GO:0046872">
    <property type="term" value="F:metal ion binding"/>
    <property type="evidence" value="ECO:0007669"/>
    <property type="project" value="UniProtKB-KW"/>
</dbReference>
<dbReference type="InterPro" id="IPR000719">
    <property type="entry name" value="Prot_kinase_dom"/>
</dbReference>
<evidence type="ECO:0000256" key="12">
    <source>
        <dbReference type="ARBA" id="ARBA00022989"/>
    </source>
</evidence>
<proteinExistence type="inferred from homology"/>
<dbReference type="SMR" id="A0A482WIH7"/>
<dbReference type="Gene3D" id="3.30.200.20">
    <property type="entry name" value="Phosphorylase Kinase, domain 1"/>
    <property type="match status" value="1"/>
</dbReference>
<dbReference type="SUPFAM" id="SSF56112">
    <property type="entry name" value="Protein kinase-like (PK-like)"/>
    <property type="match status" value="1"/>
</dbReference>
<evidence type="ECO:0000256" key="15">
    <source>
        <dbReference type="ARBA" id="ARBA00023180"/>
    </source>
</evidence>
<evidence type="ECO:0000256" key="6">
    <source>
        <dbReference type="ARBA" id="ARBA00022723"/>
    </source>
</evidence>
<keyword evidence="7 21" id="KW-0732">Signal</keyword>
<sequence>MMHYSYKLLLCVFVAVDVLKNVIGAYEDDEDDGDPLNGRIISQVGDRNDKHLLDNYAQLMAGVKTETRQIGSDDDDDDAPAPAPPLIVEPLNRKKEKRFTCHSCDQPDCAHTVPCTDGLQCWSSHWRDSNGKDFYSRGCTNQLDQVPFFCGTGSGTGSVNRSHTKRNAGQYKFDCCMGDYCNNRSFPLLPTIINDDGGHGGMGGGVLWLAVLAPLVVLGAAAIGVVLLMRTNHRKRLVALRSLHGAAENGDVLYSGQTTDDLLAVTAAGDSTLREYLGGQSLTSGSGSGLPLLIQRTLAKQISLAECIGRGRYGEVWRAVWHGENIAVKIFFSRDEASWTRETDIYSTYLLRHENILGYIGSDMMSQNSCTQLWLITHYHPLGSLYDQLNRSSLTPLQMAKLSYSFLNGLVHLHTEISGTQGKPGIAHRDIKSKNILMKANWSCCIADFGLAVTHSRMTDSMDLPPNPRVGTKRYMAPEVIDESINMSSFESLRLADMYATGLVLWEMCWRTISNGIAEEYKLPYHDLVANDPSFEDMRKVVCIDQQRPIIPNRWSSDPMLSGLAKVLRECWHKNPHVRLPALRVKKTLVKLALSISPNQTPSSWLHTVSDL</sequence>
<dbReference type="SMART" id="SM00220">
    <property type="entry name" value="S_TKc"/>
    <property type="match status" value="1"/>
</dbReference>
<organism evidence="24 25">
    <name type="scientific">Laodelphax striatellus</name>
    <name type="common">Small brown planthopper</name>
    <name type="synonym">Delphax striatella</name>
    <dbReference type="NCBI Taxonomy" id="195883"/>
    <lineage>
        <taxon>Eukaryota</taxon>
        <taxon>Metazoa</taxon>
        <taxon>Ecdysozoa</taxon>
        <taxon>Arthropoda</taxon>
        <taxon>Hexapoda</taxon>
        <taxon>Insecta</taxon>
        <taxon>Pterygota</taxon>
        <taxon>Neoptera</taxon>
        <taxon>Paraneoptera</taxon>
        <taxon>Hemiptera</taxon>
        <taxon>Auchenorrhyncha</taxon>
        <taxon>Fulgoroidea</taxon>
        <taxon>Delphacidae</taxon>
        <taxon>Criomorphinae</taxon>
        <taxon>Laodelphax</taxon>
    </lineage>
</organism>
<dbReference type="PROSITE" id="PS51256">
    <property type="entry name" value="GS"/>
    <property type="match status" value="1"/>
</dbReference>
<accession>A0A482WIH7</accession>
<reference evidence="24 25" key="1">
    <citation type="journal article" date="2017" name="Gigascience">
        <title>Genome sequence of the small brown planthopper, Laodelphax striatellus.</title>
        <authorList>
            <person name="Zhu J."/>
            <person name="Jiang F."/>
            <person name="Wang X."/>
            <person name="Yang P."/>
            <person name="Bao Y."/>
            <person name="Zhao W."/>
            <person name="Wang W."/>
            <person name="Lu H."/>
            <person name="Wang Q."/>
            <person name="Cui N."/>
            <person name="Li J."/>
            <person name="Chen X."/>
            <person name="Luo L."/>
            <person name="Yu J."/>
            <person name="Kang L."/>
            <person name="Cui F."/>
        </authorList>
    </citation>
    <scope>NUCLEOTIDE SEQUENCE [LARGE SCALE GENOMIC DNA]</scope>
    <source>
        <strain evidence="24">Lst14</strain>
    </source>
</reference>
<feature type="transmembrane region" description="Helical" evidence="19">
    <location>
        <begin position="206"/>
        <end position="228"/>
    </location>
</feature>
<dbReference type="FunFam" id="1.10.510.10:FF:000018">
    <property type="entry name" value="Receptor protein serine/threonine kinase"/>
    <property type="match status" value="1"/>
</dbReference>
<dbReference type="GO" id="GO:0004675">
    <property type="term" value="F:transmembrane receptor protein serine/threonine kinase activity"/>
    <property type="evidence" value="ECO:0007669"/>
    <property type="project" value="UniProtKB-EC"/>
</dbReference>
<dbReference type="PANTHER" id="PTHR23255:SF72">
    <property type="entry name" value="RECEPTOR PROTEIN SERINE_THREONINE KINASE"/>
    <property type="match status" value="1"/>
</dbReference>
<evidence type="ECO:0000256" key="14">
    <source>
        <dbReference type="ARBA" id="ARBA00023170"/>
    </source>
</evidence>
<dbReference type="InterPro" id="IPR011009">
    <property type="entry name" value="Kinase-like_dom_sf"/>
</dbReference>
<keyword evidence="11 19" id="KW-0460">Magnesium</keyword>
<evidence type="ECO:0000256" key="13">
    <source>
        <dbReference type="ARBA" id="ARBA00023136"/>
    </source>
</evidence>
<keyword evidence="10 18" id="KW-0067">ATP-binding</keyword>
<dbReference type="GO" id="GO:0005524">
    <property type="term" value="F:ATP binding"/>
    <property type="evidence" value="ECO:0007669"/>
    <property type="project" value="UniProtKB-UniRule"/>
</dbReference>
<dbReference type="InParanoid" id="A0A482WIH7"/>
<name>A0A482WIH7_LAOST</name>
<evidence type="ECO:0000256" key="10">
    <source>
        <dbReference type="ARBA" id="ARBA00022840"/>
    </source>
</evidence>
<keyword evidence="8 18" id="KW-0547">Nucleotide-binding</keyword>
<dbReference type="STRING" id="195883.A0A482WIH7"/>
<evidence type="ECO:0000256" key="17">
    <source>
        <dbReference type="ARBA" id="ARBA00048773"/>
    </source>
</evidence>
<dbReference type="FunCoup" id="A0A482WIH7">
    <property type="interactions" value="382"/>
</dbReference>
<dbReference type="OrthoDB" id="69842at2759"/>
<keyword evidence="9 19" id="KW-0418">Kinase</keyword>
<keyword evidence="6 19" id="KW-0479">Metal-binding</keyword>
<dbReference type="AlphaFoldDB" id="A0A482WIH7"/>
<keyword evidence="3 19" id="KW-0723">Serine/threonine-protein kinase</keyword>
<evidence type="ECO:0000256" key="9">
    <source>
        <dbReference type="ARBA" id="ARBA00022777"/>
    </source>
</evidence>
<evidence type="ECO:0000256" key="8">
    <source>
        <dbReference type="ARBA" id="ARBA00022741"/>
    </source>
</evidence>
<feature type="binding site" evidence="18">
    <location>
        <position position="329"/>
    </location>
    <ligand>
        <name>ATP</name>
        <dbReference type="ChEBI" id="CHEBI:30616"/>
    </ligand>
</feature>
<dbReference type="GO" id="GO:0071363">
    <property type="term" value="P:cellular response to growth factor stimulus"/>
    <property type="evidence" value="ECO:0007669"/>
    <property type="project" value="TreeGrafter"/>
</dbReference>
<dbReference type="InterPro" id="IPR003605">
    <property type="entry name" value="GS_dom"/>
</dbReference>
<feature type="region of interest" description="Disordered" evidence="20">
    <location>
        <begin position="66"/>
        <end position="87"/>
    </location>
</feature>
<evidence type="ECO:0000313" key="25">
    <source>
        <dbReference type="Proteomes" id="UP000291343"/>
    </source>
</evidence>
<dbReference type="PRINTS" id="PR00653">
    <property type="entry name" value="ACTIVIN2R"/>
</dbReference>
<comment type="similarity">
    <text evidence="2 19">Belongs to the protein kinase superfamily. TKL Ser/Thr protein kinase family. TGFB receptor subfamily.</text>
</comment>
<evidence type="ECO:0000259" key="22">
    <source>
        <dbReference type="PROSITE" id="PS50011"/>
    </source>
</evidence>
<keyword evidence="4 19" id="KW-0808">Transferase</keyword>
<evidence type="ECO:0000256" key="18">
    <source>
        <dbReference type="PROSITE-ProRule" id="PRU10141"/>
    </source>
</evidence>
<evidence type="ECO:0000256" key="19">
    <source>
        <dbReference type="RuleBase" id="RU361271"/>
    </source>
</evidence>
<dbReference type="EC" id="2.7.11.30" evidence="19"/>
<comment type="subcellular location">
    <subcellularLocation>
        <location evidence="1 19">Membrane</location>
        <topology evidence="1 19">Single-pass type I membrane protein</topology>
    </subcellularLocation>
</comment>
<dbReference type="PROSITE" id="PS00108">
    <property type="entry name" value="PROTEIN_KINASE_ST"/>
    <property type="match status" value="1"/>
</dbReference>
<evidence type="ECO:0000256" key="20">
    <source>
        <dbReference type="SAM" id="MobiDB-lite"/>
    </source>
</evidence>
<evidence type="ECO:0000256" key="5">
    <source>
        <dbReference type="ARBA" id="ARBA00022692"/>
    </source>
</evidence>
<feature type="signal peptide" evidence="21">
    <location>
        <begin position="1"/>
        <end position="24"/>
    </location>
</feature>
<keyword evidence="12 19" id="KW-1133">Transmembrane helix</keyword>
<dbReference type="FunFam" id="3.30.200.20:FF:000064">
    <property type="entry name" value="Receptor protein serine/threonine kinase"/>
    <property type="match status" value="1"/>
</dbReference>
<keyword evidence="15" id="KW-0325">Glycoprotein</keyword>